<organism evidence="5 6">
    <name type="scientific">Zoogloea dura</name>
    <dbReference type="NCBI Taxonomy" id="2728840"/>
    <lineage>
        <taxon>Bacteria</taxon>
        <taxon>Pseudomonadati</taxon>
        <taxon>Pseudomonadota</taxon>
        <taxon>Betaproteobacteria</taxon>
        <taxon>Rhodocyclales</taxon>
        <taxon>Zoogloeaceae</taxon>
        <taxon>Zoogloea</taxon>
    </lineage>
</organism>
<feature type="transmembrane region" description="Helical" evidence="1">
    <location>
        <begin position="607"/>
        <end position="626"/>
    </location>
</feature>
<keyword evidence="6" id="KW-1185">Reference proteome</keyword>
<reference evidence="5 6" key="1">
    <citation type="submission" date="2020-04" db="EMBL/GenBank/DDBJ databases">
        <title>Zoogloea sp. G-4-1-14 isolated from soil.</title>
        <authorList>
            <person name="Dahal R.H."/>
        </authorList>
    </citation>
    <scope>NUCLEOTIDE SEQUENCE [LARGE SCALE GENOMIC DNA]</scope>
    <source>
        <strain evidence="5 6">G-4-1-14</strain>
    </source>
</reference>
<comment type="caution">
    <text evidence="5">The sequence shown here is derived from an EMBL/GenBank/DDBJ whole genome shotgun (WGS) entry which is preliminary data.</text>
</comment>
<feature type="domain" description="DUF11" evidence="3">
    <location>
        <begin position="362"/>
        <end position="467"/>
    </location>
</feature>
<dbReference type="InterPro" id="IPR001434">
    <property type="entry name" value="OmcB-like_DUF11"/>
</dbReference>
<feature type="chain" id="PRO_5032592211" evidence="2">
    <location>
        <begin position="27"/>
        <end position="632"/>
    </location>
</feature>
<dbReference type="NCBIfam" id="TIGR04174">
    <property type="entry name" value="IPTL_CTERM"/>
    <property type="match status" value="1"/>
</dbReference>
<dbReference type="AlphaFoldDB" id="A0A848G867"/>
<feature type="signal peptide" evidence="2">
    <location>
        <begin position="1"/>
        <end position="26"/>
    </location>
</feature>
<dbReference type="InterPro" id="IPR026442">
    <property type="entry name" value="IPTL_CTERM"/>
</dbReference>
<feature type="domain" description="IPTL-CTERM protein sorting" evidence="4">
    <location>
        <begin position="602"/>
        <end position="628"/>
    </location>
</feature>
<keyword evidence="1" id="KW-0472">Membrane</keyword>
<dbReference type="NCBIfam" id="TIGR01451">
    <property type="entry name" value="B_ant_repeat"/>
    <property type="match status" value="2"/>
</dbReference>
<dbReference type="RefSeq" id="WP_169147035.1">
    <property type="nucleotide sequence ID" value="NZ_JABBGA010000015.1"/>
</dbReference>
<name>A0A848G867_9RHOO</name>
<keyword evidence="1" id="KW-0812">Transmembrane</keyword>
<evidence type="ECO:0000259" key="4">
    <source>
        <dbReference type="Pfam" id="PF18203"/>
    </source>
</evidence>
<sequence length="632" mass="62423">MHRTFRKPWHTALVVAGLALSHAALAAPPTLSCNSNASTLNTGYNLATNGILPDGSPDAHWEVSEMQPPAGIVQPPPATVNWGPAYVGNLVPVAWAASPFGNANWISREGASVDKTSPTGDWYYRYQFYLDPAVTPSTFALSMNFNSDNSVAEVYVNGVAQSGQTTGLPQPGGYTGMGYASAQAASTLLNHNWQTGLNTLVVQIQSGANYEGFMAQMVANAVCDSTPQINVSKTTPSTTIVAGATIDYTIVVSNVGTAAATNVAVSDPLPAGFSSATWSCVATGGAVCSPSGSGGITDTITSLPVGSKATYTLHGVVSNSPPSSIVNTASVTPPGGAVCAPSGSAPPCTSSASVPPPPPQVSFTKTANVASASPGGTVRYTLTLRNTGSVSANGTVVSDPLPTGAASMSWTCSASGTSCPAASGSGALSQTIASLPTGAIVTYTVTAILSNSAVVGSTVTNTASATPPGGGTCAPGNTASPCSASAVTTVASTVQAGNDAGVVTAGSSSTAVPNVLANDSNLGSSNPSLAAVTLTQLSSTHAGIVLNTGTGAVTVGASVPAGNYTLSYRVCDRAPTPNCATATVSITVTGAGGAGGGGSGITGIPTLGEWGLILLSSLLLGFGMRARRNTGH</sequence>
<dbReference type="Gene3D" id="2.60.120.260">
    <property type="entry name" value="Galactose-binding domain-like"/>
    <property type="match status" value="1"/>
</dbReference>
<dbReference type="InterPro" id="IPR047589">
    <property type="entry name" value="DUF11_rpt"/>
</dbReference>
<evidence type="ECO:0000256" key="2">
    <source>
        <dbReference type="SAM" id="SignalP"/>
    </source>
</evidence>
<feature type="domain" description="DUF11" evidence="3">
    <location>
        <begin position="229"/>
        <end position="332"/>
    </location>
</feature>
<evidence type="ECO:0000313" key="6">
    <source>
        <dbReference type="Proteomes" id="UP000580043"/>
    </source>
</evidence>
<dbReference type="PANTHER" id="PTHR34819">
    <property type="entry name" value="LARGE CYSTEINE-RICH PERIPLASMIC PROTEIN OMCB"/>
    <property type="match status" value="1"/>
</dbReference>
<evidence type="ECO:0000313" key="5">
    <source>
        <dbReference type="EMBL" id="NML27500.1"/>
    </source>
</evidence>
<evidence type="ECO:0000256" key="1">
    <source>
        <dbReference type="SAM" id="Phobius"/>
    </source>
</evidence>
<keyword evidence="1" id="KW-1133">Transmembrane helix</keyword>
<dbReference type="EMBL" id="JABBGA010000015">
    <property type="protein sequence ID" value="NML27500.1"/>
    <property type="molecule type" value="Genomic_DNA"/>
</dbReference>
<gene>
    <name evidence="5" type="ORF">HHL15_17220</name>
</gene>
<dbReference type="Gene3D" id="2.60.40.1170">
    <property type="entry name" value="Mu homology domain, subdomain B"/>
    <property type="match status" value="1"/>
</dbReference>
<evidence type="ECO:0000259" key="3">
    <source>
        <dbReference type="Pfam" id="PF01345"/>
    </source>
</evidence>
<keyword evidence="2" id="KW-0732">Signal</keyword>
<accession>A0A848G867</accession>
<dbReference type="Pfam" id="PF18203">
    <property type="entry name" value="IPTL-CTERM"/>
    <property type="match status" value="1"/>
</dbReference>
<dbReference type="Pfam" id="PF01345">
    <property type="entry name" value="DUF11"/>
    <property type="match status" value="2"/>
</dbReference>
<protein>
    <submittedName>
        <fullName evidence="5">IPTL-CTERM sorting domain-containing protein</fullName>
    </submittedName>
</protein>
<dbReference type="Proteomes" id="UP000580043">
    <property type="component" value="Unassembled WGS sequence"/>
</dbReference>
<dbReference type="PANTHER" id="PTHR34819:SF3">
    <property type="entry name" value="CELL SURFACE PROTEIN"/>
    <property type="match status" value="1"/>
</dbReference>
<proteinExistence type="predicted"/>
<dbReference type="InterPro" id="IPR051172">
    <property type="entry name" value="Chlamydia_OmcB"/>
</dbReference>